<protein>
    <submittedName>
        <fullName evidence="3">Aminopeptidase P family protein</fullName>
    </submittedName>
</protein>
<dbReference type="GO" id="GO:0008235">
    <property type="term" value="F:metalloexopeptidase activity"/>
    <property type="evidence" value="ECO:0007669"/>
    <property type="project" value="UniProtKB-ARBA"/>
</dbReference>
<feature type="domain" description="Peptidase M24" evidence="1">
    <location>
        <begin position="192"/>
        <end position="392"/>
    </location>
</feature>
<dbReference type="PRINTS" id="PR00599">
    <property type="entry name" value="MAPEPTIDASE"/>
</dbReference>
<evidence type="ECO:0000313" key="3">
    <source>
        <dbReference type="EMBL" id="NIR74725.1"/>
    </source>
</evidence>
<dbReference type="SUPFAM" id="SSF55920">
    <property type="entry name" value="Creatinase/aminopeptidase"/>
    <property type="match status" value="1"/>
</dbReference>
<evidence type="ECO:0000313" key="4">
    <source>
        <dbReference type="Proteomes" id="UP000702544"/>
    </source>
</evidence>
<evidence type="ECO:0000259" key="1">
    <source>
        <dbReference type="Pfam" id="PF00557"/>
    </source>
</evidence>
<dbReference type="PROSITE" id="PS51318">
    <property type="entry name" value="TAT"/>
    <property type="match status" value="1"/>
</dbReference>
<evidence type="ECO:0000259" key="2">
    <source>
        <dbReference type="Pfam" id="PF01321"/>
    </source>
</evidence>
<dbReference type="InterPro" id="IPR000994">
    <property type="entry name" value="Pept_M24"/>
</dbReference>
<dbReference type="InterPro" id="IPR036005">
    <property type="entry name" value="Creatinase/aminopeptidase-like"/>
</dbReference>
<dbReference type="PANTHER" id="PTHR46112:SF2">
    <property type="entry name" value="XAA-PRO AMINOPEPTIDASE P-RELATED"/>
    <property type="match status" value="1"/>
</dbReference>
<keyword evidence="3" id="KW-0378">Hydrolase</keyword>
<dbReference type="InterPro" id="IPR006311">
    <property type="entry name" value="TAT_signal"/>
</dbReference>
<dbReference type="Gene3D" id="3.90.230.10">
    <property type="entry name" value="Creatinase/methionine aminopeptidase superfamily"/>
    <property type="match status" value="1"/>
</dbReference>
<dbReference type="Pfam" id="PF00557">
    <property type="entry name" value="Peptidase_M24"/>
    <property type="match status" value="1"/>
</dbReference>
<dbReference type="InterPro" id="IPR029149">
    <property type="entry name" value="Creatin/AminoP/Spt16_N"/>
</dbReference>
<keyword evidence="3" id="KW-0645">Protease</keyword>
<dbReference type="InterPro" id="IPR050659">
    <property type="entry name" value="Peptidase_M24B"/>
</dbReference>
<dbReference type="GO" id="GO:0004177">
    <property type="term" value="F:aminopeptidase activity"/>
    <property type="evidence" value="ECO:0007669"/>
    <property type="project" value="UniProtKB-KW"/>
</dbReference>
<proteinExistence type="predicted"/>
<dbReference type="Gene3D" id="3.40.350.10">
    <property type="entry name" value="Creatinase/prolidase N-terminal domain"/>
    <property type="match status" value="1"/>
</dbReference>
<gene>
    <name evidence="3" type="ORF">GWO12_06385</name>
</gene>
<organism evidence="3 4">
    <name type="scientific">Candidatus Kutchimonas denitrificans</name>
    <dbReference type="NCBI Taxonomy" id="3056748"/>
    <lineage>
        <taxon>Bacteria</taxon>
        <taxon>Pseudomonadati</taxon>
        <taxon>Gemmatimonadota</taxon>
        <taxon>Gemmatimonadia</taxon>
        <taxon>Candidatus Palauibacterales</taxon>
        <taxon>Candidatus Palauibacteraceae</taxon>
        <taxon>Candidatus Kutchimonas</taxon>
    </lineage>
</organism>
<dbReference type="AlphaFoldDB" id="A0AAE4ZC03"/>
<dbReference type="PANTHER" id="PTHR46112">
    <property type="entry name" value="AMINOPEPTIDASE"/>
    <property type="match status" value="1"/>
</dbReference>
<dbReference type="Proteomes" id="UP000702544">
    <property type="component" value="Unassembled WGS sequence"/>
</dbReference>
<comment type="caution">
    <text evidence="3">The sequence shown here is derived from an EMBL/GenBank/DDBJ whole genome shotgun (WGS) entry which is preliminary data.</text>
</comment>
<feature type="domain" description="Creatinase N-terminal" evidence="2">
    <location>
        <begin position="52"/>
        <end position="184"/>
    </location>
</feature>
<dbReference type="InterPro" id="IPR001714">
    <property type="entry name" value="Pept_M24_MAP"/>
</dbReference>
<dbReference type="EMBL" id="JAACAK010000047">
    <property type="protein sequence ID" value="NIR74725.1"/>
    <property type="molecule type" value="Genomic_DNA"/>
</dbReference>
<keyword evidence="3" id="KW-0031">Aminopeptidase</keyword>
<accession>A0AAE4ZC03</accession>
<dbReference type="SUPFAM" id="SSF53092">
    <property type="entry name" value="Creatinase/prolidase N-terminal domain"/>
    <property type="match status" value="1"/>
</dbReference>
<dbReference type="InterPro" id="IPR000587">
    <property type="entry name" value="Creatinase_N"/>
</dbReference>
<reference evidence="3 4" key="1">
    <citation type="submission" date="2020-01" db="EMBL/GenBank/DDBJ databases">
        <title>Genomes assembled from Gulf of Kutch pelagic sediment metagenomes.</title>
        <authorList>
            <person name="Chandrashekar M."/>
            <person name="Mahajan M.S."/>
            <person name="Dave K.J."/>
            <person name="Vatsa P."/>
            <person name="Nathani N.M."/>
        </authorList>
    </citation>
    <scope>NUCLEOTIDE SEQUENCE [LARGE SCALE GENOMIC DNA]</scope>
    <source>
        <strain evidence="3">KS3-K002</strain>
    </source>
</reference>
<sequence>MKRRHFLIGAGAAGAGLILGTPGRAKALTGERPSPVGPQGIDPLPVATFRARLERARALMSELGFAALFCEPSTNFAYLVGDNFGRSERLIALVMAADGDPVIVAPDFEVDRVERTVDAVPYVRGWGESEDPFAAVAAILSGQEPGRIAVEPTTRYEMARRLQDTLPAWEIDNGAPLFRRLRIIKSEAELKLIRRSISITETSIAATFAALESGLTDRDVAGILRNEMAQRGARGGGLVQFGPTSALPHGGTEGRRLEHGTVVLIDAGCRVHGYASDVTRMHYFGDQPPIQYREVYNTVFAAQSAAYEAGRPGMPCQRLDRIARALIADAGYGQFFTHRLGHGMGMDGHEPPYLVEGNTRELEPGMVFTIEPGIYLPDRWGVRIEDDFVVREDGLEPLSSRVAPI</sequence>
<name>A0AAE4ZC03_9BACT</name>
<dbReference type="Pfam" id="PF01321">
    <property type="entry name" value="Creatinase_N"/>
    <property type="match status" value="1"/>
</dbReference>